<protein>
    <submittedName>
        <fullName evidence="1">Uncharacterized protein</fullName>
    </submittedName>
</protein>
<sequence>MKRRSRLNQWHYQDMPGVVVALFSPLLLLTGLGVLPSLAVWAQVPSPIAALPNGLHQMCSEPEPEGWQAGAGICFWFRKMGNQVVGYYGYPHSGHFIDCISGVAHQNTVQGEALAISWPGEPWIESSQASFIWDDEGHLRLSQSQAPRVVSAQTPNLEVIRFGQATLDLEGFYPYSQAKVEQMQPPPQTCTAQDLVPEVGF</sequence>
<gene>
    <name evidence="1" type="ORF">GS597_10835</name>
</gene>
<dbReference type="EMBL" id="WVIC01000019">
    <property type="protein sequence ID" value="NCJ06994.1"/>
    <property type="molecule type" value="Genomic_DNA"/>
</dbReference>
<accession>A0A8K2A7J5</accession>
<evidence type="ECO:0000313" key="1">
    <source>
        <dbReference type="EMBL" id="NCJ06994.1"/>
    </source>
</evidence>
<evidence type="ECO:0000313" key="2">
    <source>
        <dbReference type="Proteomes" id="UP000607397"/>
    </source>
</evidence>
<reference evidence="1" key="1">
    <citation type="submission" date="2019-12" db="EMBL/GenBank/DDBJ databases">
        <title>High-Quality draft genome sequences of three cyanobacteria isolated from the limestone walls of the Old Cathedral of Coimbra.</title>
        <authorList>
            <person name="Tiago I."/>
            <person name="Soares F."/>
            <person name="Portugal A."/>
        </authorList>
    </citation>
    <scope>NUCLEOTIDE SEQUENCE [LARGE SCALE GENOMIC DNA]</scope>
    <source>
        <strain evidence="1">C</strain>
    </source>
</reference>
<name>A0A8K2A7J5_9CYAN</name>
<proteinExistence type="predicted"/>
<keyword evidence="2" id="KW-1185">Reference proteome</keyword>
<organism evidence="1 2">
    <name type="scientific">Petrachloros mirabilis ULC683</name>
    <dbReference type="NCBI Taxonomy" id="2781853"/>
    <lineage>
        <taxon>Bacteria</taxon>
        <taxon>Bacillati</taxon>
        <taxon>Cyanobacteriota</taxon>
        <taxon>Cyanophyceae</taxon>
        <taxon>Synechococcales</taxon>
        <taxon>Petrachlorosaceae</taxon>
        <taxon>Petrachloros</taxon>
        <taxon>Petrachloros mirabilis</taxon>
    </lineage>
</organism>
<comment type="caution">
    <text evidence="1">The sequence shown here is derived from an EMBL/GenBank/DDBJ whole genome shotgun (WGS) entry which is preliminary data.</text>
</comment>
<dbReference type="RefSeq" id="WP_161825471.1">
    <property type="nucleotide sequence ID" value="NZ_WVIC01000019.1"/>
</dbReference>
<dbReference type="AlphaFoldDB" id="A0A8K2A7J5"/>
<dbReference type="Proteomes" id="UP000607397">
    <property type="component" value="Unassembled WGS sequence"/>
</dbReference>